<dbReference type="InterPro" id="IPR050570">
    <property type="entry name" value="Cell_wall_metabolism_enzyme"/>
</dbReference>
<reference evidence="4 5" key="1">
    <citation type="journal article" date="2018" name="ISME J.">
        <title>A methanotrophic archaeon couples anaerobic oxidation of methane to Fe(III) reduction.</title>
        <authorList>
            <person name="Cai C."/>
            <person name="Leu A.O."/>
            <person name="Xie G.J."/>
            <person name="Guo J."/>
            <person name="Feng Y."/>
            <person name="Zhao J.X."/>
            <person name="Tyson G.W."/>
            <person name="Yuan Z."/>
            <person name="Hu S."/>
        </authorList>
    </citation>
    <scope>NUCLEOTIDE SEQUENCE [LARGE SCALE GENOMIC DNA]</scope>
    <source>
        <strain evidence="4">FeB_12</strain>
    </source>
</reference>
<evidence type="ECO:0000256" key="2">
    <source>
        <dbReference type="SAM" id="Phobius"/>
    </source>
</evidence>
<gene>
    <name evidence="4" type="ORF">C3F09_09905</name>
</gene>
<dbReference type="EMBL" id="PQAP01000159">
    <property type="protein sequence ID" value="PWB69943.1"/>
    <property type="molecule type" value="Genomic_DNA"/>
</dbReference>
<evidence type="ECO:0000259" key="3">
    <source>
        <dbReference type="Pfam" id="PF01551"/>
    </source>
</evidence>
<evidence type="ECO:0000256" key="1">
    <source>
        <dbReference type="SAM" id="Coils"/>
    </source>
</evidence>
<dbReference type="PANTHER" id="PTHR21666:SF270">
    <property type="entry name" value="MUREIN HYDROLASE ACTIVATOR ENVC"/>
    <property type="match status" value="1"/>
</dbReference>
<evidence type="ECO:0000313" key="5">
    <source>
        <dbReference type="Proteomes" id="UP000250918"/>
    </source>
</evidence>
<dbReference type="Pfam" id="PF01551">
    <property type="entry name" value="Peptidase_M23"/>
    <property type="match status" value="1"/>
</dbReference>
<accession>A0A855X090</accession>
<feature type="domain" description="M23ase beta-sheet core" evidence="3">
    <location>
        <begin position="160"/>
        <end position="254"/>
    </location>
</feature>
<sequence length="266" mass="29161">MSNGGTKYVTIMIVPDGAAEHQYQWRTPLFVLKLIGVALGLLVIGIILFFVFYGTMVARTAMAERLKAENEELKRYRNKVKILEDNLYQTRDMVRRLTKLAGIDYQFPDLPSDSGLMAGDSTPAPAILERGLSSDSTMPSGLPVSGFISKEFEIDDKTHYHPGVDIPCKVGTPVLATGSGRVLFAGIDSTYGKMIVIQHNDSVTTLYGHNDSLLVSMGEQVSVGSRIALSGNTGVSTAPHVHYELRVNNKPINPLENSYDKKTLQQ</sequence>
<dbReference type="Proteomes" id="UP000250918">
    <property type="component" value="Unassembled WGS sequence"/>
</dbReference>
<name>A0A855X090_9BACT</name>
<proteinExistence type="predicted"/>
<keyword evidence="2" id="KW-1133">Transmembrane helix</keyword>
<feature type="transmembrane region" description="Helical" evidence="2">
    <location>
        <begin position="30"/>
        <end position="53"/>
    </location>
</feature>
<dbReference type="CDD" id="cd12797">
    <property type="entry name" value="M23_peptidase"/>
    <property type="match status" value="1"/>
</dbReference>
<comment type="caution">
    <text evidence="4">The sequence shown here is derived from an EMBL/GenBank/DDBJ whole genome shotgun (WGS) entry which is preliminary data.</text>
</comment>
<dbReference type="SUPFAM" id="SSF51261">
    <property type="entry name" value="Duplicated hybrid motif"/>
    <property type="match status" value="1"/>
</dbReference>
<feature type="coiled-coil region" evidence="1">
    <location>
        <begin position="59"/>
        <end position="93"/>
    </location>
</feature>
<organism evidence="4 5">
    <name type="scientific">candidate division GN15 bacterium</name>
    <dbReference type="NCBI Taxonomy" id="2072418"/>
    <lineage>
        <taxon>Bacteria</taxon>
        <taxon>candidate division GN15</taxon>
    </lineage>
</organism>
<dbReference type="InterPro" id="IPR016047">
    <property type="entry name" value="M23ase_b-sheet_dom"/>
</dbReference>
<keyword evidence="1" id="KW-0175">Coiled coil</keyword>
<protein>
    <recommendedName>
        <fullName evidence="3">M23ase beta-sheet core domain-containing protein</fullName>
    </recommendedName>
</protein>
<dbReference type="PANTHER" id="PTHR21666">
    <property type="entry name" value="PEPTIDASE-RELATED"/>
    <property type="match status" value="1"/>
</dbReference>
<dbReference type="Gene3D" id="2.70.70.10">
    <property type="entry name" value="Glucose Permease (Domain IIA)"/>
    <property type="match status" value="1"/>
</dbReference>
<evidence type="ECO:0000313" key="4">
    <source>
        <dbReference type="EMBL" id="PWB69943.1"/>
    </source>
</evidence>
<dbReference type="InterPro" id="IPR011055">
    <property type="entry name" value="Dup_hybrid_motif"/>
</dbReference>
<keyword evidence="2" id="KW-0472">Membrane</keyword>
<dbReference type="AlphaFoldDB" id="A0A855X090"/>
<dbReference type="GO" id="GO:0004222">
    <property type="term" value="F:metalloendopeptidase activity"/>
    <property type="evidence" value="ECO:0007669"/>
    <property type="project" value="TreeGrafter"/>
</dbReference>
<keyword evidence="2" id="KW-0812">Transmembrane</keyword>